<accession>A0A7J6P9Y8</accession>
<reference evidence="7 8" key="1">
    <citation type="submission" date="2020-04" db="EMBL/GenBank/DDBJ databases">
        <title>Perkinsus olseni comparative genomics.</title>
        <authorList>
            <person name="Bogema D.R."/>
        </authorList>
    </citation>
    <scope>NUCLEOTIDE SEQUENCE [LARGE SCALE GENOMIC DNA]</scope>
    <source>
        <strain evidence="7">00978-12</strain>
    </source>
</reference>
<dbReference type="SUPFAM" id="SSF50324">
    <property type="entry name" value="Inorganic pyrophosphatase"/>
    <property type="match status" value="1"/>
</dbReference>
<evidence type="ECO:0000256" key="4">
    <source>
        <dbReference type="ARBA" id="ARBA00022723"/>
    </source>
</evidence>
<dbReference type="Proteomes" id="UP000541610">
    <property type="component" value="Unassembled WGS sequence"/>
</dbReference>
<dbReference type="InterPro" id="IPR036649">
    <property type="entry name" value="Pyrophosphatase_sf"/>
</dbReference>
<comment type="caution">
    <text evidence="7">The sequence shown here is derived from an EMBL/GenBank/DDBJ whole genome shotgun (WGS) entry which is preliminary data.</text>
</comment>
<protein>
    <recommendedName>
        <fullName evidence="3">inorganic diphosphatase</fullName>
        <ecNumber evidence="3">3.6.1.1</ecNumber>
    </recommendedName>
</protein>
<comment type="cofactor">
    <cofactor evidence="1">
        <name>Mg(2+)</name>
        <dbReference type="ChEBI" id="CHEBI:18420"/>
    </cofactor>
</comment>
<evidence type="ECO:0000256" key="5">
    <source>
        <dbReference type="ARBA" id="ARBA00022801"/>
    </source>
</evidence>
<sequence>EFIFKPMLSTSSLLSRPSFAFVTARALWRPLAARCLSTASSPSLSTYSVRTEGKTLTDKYRVFITGEAGSVVSPWHDISLWSRPAEKWKETGLHCNYIAEIQRGMRAKFEVATKEPHNPIRQDTKSDGKLRFYGKEPCFNYGALPQTWEDPSVEDAETKLYGDRDPLDLVELSETPLPTGTLTEVKILGCFCLLDQGEVDWKVLAIKYRRRYDLGSSSHSTEYALNLCIGSTNVGNLSLIGPNLAAPPTVTCVAAHLRCKSPVPFSYSLAIGLANNITEGLIPHFAQLLGPAATASLQGLSSINSITLDRIGIGSPEDDLEIVLHLTGVAADPIAGELDLHPPFGQALATRRLQEAFLSNDTILSAIGSDSSISVNAESLEWNKHHCAQSVATNCSTPLHGVSLSSLDRVQLISLDAQCGTSPALALPRSSITVSTGRDEGIVNWGPARARGKYKQCYCRANTTACDADADFVQDIGVLEIRGPSEQGPMVCSLNSVSCVLGPFGGLGLSRTDRVLLTPGSSCPGPSNLTFSTVSEIITVGRLGRAQLHPGSSVVTAAGGNVTAWAVCYCATVQSAGYACSMPQDFSFKVQDLTIIKFPAGPLLQVTCTAGAECNVVVGYRYSEGDMVGLLPNPDNATAGLCGRAHLSVKFHIDTDLVGRLPGGSSVPGGGYALCYCPEMHGGTGCINDDTKFSEAIGELTMRGPRAVHTTSQHLLAGVMVNLSLVSTQLELFPQSQLRAFDDVDGTIVTADFLNLANGYPFENVTPLRGGRFHLFWGHSPDYCCPVAIEGLIEVSGPTTSDLEFSCVAGLPCNLYGVPVYSWGDNDTVYLSSHGCSPTEASNAHHSLLEPITRPGQYAAIVGPEASNSHGGGVYSICYCPLGSCGIASAGSVSMVGPSAMSLSSVNGSGLGFAGSSLILALEGLGLSAADDAIAIVPQGAACGIGIRSDAVESLRPIINELSNVNFSTYNLSLNSGGPFDVCWCFNHTGGCADPYFKVPRTVRVIGPQQTRVFDEALGDDRLLVGRNITVVLDGYNLTVADRIVILFGQDSTCGAASESTSFVRTLNVSSREGRSNSTQSWGPIEFLYGGSYVICWCAGGTGECDQPALFATEVARINVHGPSPLGTDIGRFPAGVVRNLTVTGYQLDSNARIRVVRGGSAACSALGANSSHSSLLQGPLAASPQLSGGPGPSFLRWLVALATGGLYSVCYCGGGSSVDNATGDPCLASGSFDTYLGSFNVSGPAQDDALVVCAQNVDCLLGPIQGTYLAVGDKIMVIHPNDTCGSNTAHSEDFVVEVDADLRATIGSHLLAHPNQHVLCYCVGAFGGGGPCQNETDFVSKLGDLVVSGVLNGTGHELDVMSTRQFDLEVSSIDQDQWSTIYFDDSASNCTARNGSFTSRYVSGPMNTSVEGALSVPGSLPESRTWQGVTITMGGIYTICWGNHSSLNGTAVARVAVAGASNVSIVDLKTQMDTRVLTEQEVFSLEILGTGLAESDRVRLTPAVCGQSGSDVHSDRLVETARLRTEPGGIVGTTGDGTTSRLYALNWFHEFDFEPLRINVCWCSGSTGCTDHSVFSSHLTSLLVNPA</sequence>
<dbReference type="Gene3D" id="3.90.80.10">
    <property type="entry name" value="Inorganic pyrophosphatase"/>
    <property type="match status" value="1"/>
</dbReference>
<dbReference type="PANTHER" id="PTHR10286">
    <property type="entry name" value="INORGANIC PYROPHOSPHATASE"/>
    <property type="match status" value="1"/>
</dbReference>
<organism evidence="7 8">
    <name type="scientific">Perkinsus olseni</name>
    <name type="common">Perkinsus atlanticus</name>
    <dbReference type="NCBI Taxonomy" id="32597"/>
    <lineage>
        <taxon>Eukaryota</taxon>
        <taxon>Sar</taxon>
        <taxon>Alveolata</taxon>
        <taxon>Perkinsozoa</taxon>
        <taxon>Perkinsea</taxon>
        <taxon>Perkinsida</taxon>
        <taxon>Perkinsidae</taxon>
        <taxon>Perkinsus</taxon>
    </lineage>
</organism>
<evidence type="ECO:0000313" key="7">
    <source>
        <dbReference type="EMBL" id="KAF4692905.1"/>
    </source>
</evidence>
<dbReference type="EC" id="3.6.1.1" evidence="3"/>
<comment type="similarity">
    <text evidence="2">Belongs to the PPase family.</text>
</comment>
<dbReference type="GO" id="GO:0004427">
    <property type="term" value="F:inorganic diphosphate phosphatase activity"/>
    <property type="evidence" value="ECO:0007669"/>
    <property type="project" value="UniProtKB-EC"/>
</dbReference>
<dbReference type="GO" id="GO:0006796">
    <property type="term" value="P:phosphate-containing compound metabolic process"/>
    <property type="evidence" value="ECO:0007669"/>
    <property type="project" value="InterPro"/>
</dbReference>
<keyword evidence="5" id="KW-0378">Hydrolase</keyword>
<dbReference type="InterPro" id="IPR008162">
    <property type="entry name" value="Pyrophosphatase"/>
</dbReference>
<dbReference type="GO" id="GO:0000287">
    <property type="term" value="F:magnesium ion binding"/>
    <property type="evidence" value="ECO:0007669"/>
    <property type="project" value="InterPro"/>
</dbReference>
<dbReference type="EMBL" id="JABANP010000053">
    <property type="protein sequence ID" value="KAF4692905.1"/>
    <property type="molecule type" value="Genomic_DNA"/>
</dbReference>
<evidence type="ECO:0000256" key="2">
    <source>
        <dbReference type="ARBA" id="ARBA00006220"/>
    </source>
</evidence>
<name>A0A7J6P9Y8_PEROL</name>
<evidence type="ECO:0000256" key="3">
    <source>
        <dbReference type="ARBA" id="ARBA00012146"/>
    </source>
</evidence>
<dbReference type="Pfam" id="PF00719">
    <property type="entry name" value="Pyrophosphatase"/>
    <property type="match status" value="1"/>
</dbReference>
<proteinExistence type="inferred from homology"/>
<keyword evidence="6" id="KW-0460">Magnesium</keyword>
<evidence type="ECO:0000256" key="6">
    <source>
        <dbReference type="ARBA" id="ARBA00022842"/>
    </source>
</evidence>
<feature type="non-terminal residue" evidence="7">
    <location>
        <position position="1"/>
    </location>
</feature>
<dbReference type="GO" id="GO:0005737">
    <property type="term" value="C:cytoplasm"/>
    <property type="evidence" value="ECO:0007669"/>
    <property type="project" value="InterPro"/>
</dbReference>
<dbReference type="OrthoDB" id="1608002at2759"/>
<evidence type="ECO:0000313" key="8">
    <source>
        <dbReference type="Proteomes" id="UP000541610"/>
    </source>
</evidence>
<evidence type="ECO:0000256" key="1">
    <source>
        <dbReference type="ARBA" id="ARBA00001946"/>
    </source>
</evidence>
<keyword evidence="4" id="KW-0479">Metal-binding</keyword>
<gene>
    <name evidence="7" type="ORF">FOZ60_012408</name>
</gene>